<sequence length="231" mass="27311">MIVLESMPDGYKYSNILLKLYLRSLKYEGRLMFNNRIPFNSQMLAQVTRHSVGDIEKAVQVFKDLSLIEVLDNGAIYMLDIQNFIGKSSTEGDRKRKYRQKIEQEKQGKIECGQTSGQMTDKHPPELELEKEQELERELEKEQELDFGQIVVYYERFFGEVSKENRKRLKQLANRNTISLLFEAMRIANKRENVEVPIAYIWQILTKWQNKGIKTLQEAKKEQEEFNEDFS</sequence>
<name>A0A091BW81_9ENTE</name>
<dbReference type="InterPro" id="IPR053162">
    <property type="entry name" value="DnaD"/>
</dbReference>
<evidence type="ECO:0000259" key="2">
    <source>
        <dbReference type="Pfam" id="PF07261"/>
    </source>
</evidence>
<evidence type="ECO:0000259" key="3">
    <source>
        <dbReference type="Pfam" id="PF09681"/>
    </source>
</evidence>
<dbReference type="InterPro" id="IPR010056">
    <property type="entry name" value="Phage_rep_org__N"/>
</dbReference>
<dbReference type="PANTHER" id="PTHR37293">
    <property type="entry name" value="PHAGE REPLICATION PROTEIN-RELATED"/>
    <property type="match status" value="1"/>
</dbReference>
<dbReference type="PATRIC" id="fig|1302649.3.peg.2607"/>
<dbReference type="NCBIfam" id="TIGR01714">
    <property type="entry name" value="phage_rep_org_N"/>
    <property type="match status" value="1"/>
</dbReference>
<feature type="domain" description="Phage replisome organiser N-terminal" evidence="3">
    <location>
        <begin position="2"/>
        <end position="103"/>
    </location>
</feature>
<evidence type="ECO:0000256" key="1">
    <source>
        <dbReference type="ARBA" id="ARBA00093462"/>
    </source>
</evidence>
<comment type="similarity">
    <text evidence="1">Belongs to the DnaB/DnaD family.</text>
</comment>
<protein>
    <submittedName>
        <fullName evidence="4">Uncharacterized protein</fullName>
    </submittedName>
</protein>
<dbReference type="InterPro" id="IPR034829">
    <property type="entry name" value="DnaD-like_sf"/>
</dbReference>
<dbReference type="Pfam" id="PF07261">
    <property type="entry name" value="DnaB_2"/>
    <property type="match status" value="1"/>
</dbReference>
<evidence type="ECO:0000313" key="4">
    <source>
        <dbReference type="EMBL" id="KFN88989.1"/>
    </source>
</evidence>
<dbReference type="AlphaFoldDB" id="A0A091BW81"/>
<dbReference type="Proteomes" id="UP000029380">
    <property type="component" value="Unassembled WGS sequence"/>
</dbReference>
<proteinExistence type="inferred from homology"/>
<feature type="domain" description="DnaB/C C-terminal" evidence="2">
    <location>
        <begin position="153"/>
        <end position="222"/>
    </location>
</feature>
<dbReference type="PANTHER" id="PTHR37293:SF5">
    <property type="entry name" value="DNA REPLICATION PROTEIN"/>
    <property type="match status" value="1"/>
</dbReference>
<comment type="caution">
    <text evidence="4">The sequence shown here is derived from an EMBL/GenBank/DDBJ whole genome shotgun (WGS) entry which is preliminary data.</text>
</comment>
<dbReference type="Pfam" id="PF09681">
    <property type="entry name" value="Phage_rep_org_N"/>
    <property type="match status" value="1"/>
</dbReference>
<dbReference type="EMBL" id="JPVU01000337">
    <property type="protein sequence ID" value="KFN88989.1"/>
    <property type="molecule type" value="Genomic_DNA"/>
</dbReference>
<accession>A0A091BW81</accession>
<dbReference type="SUPFAM" id="SSF158499">
    <property type="entry name" value="DnaD domain-like"/>
    <property type="match status" value="1"/>
</dbReference>
<dbReference type="NCBIfam" id="TIGR01446">
    <property type="entry name" value="DnaD_dom"/>
    <property type="match status" value="1"/>
</dbReference>
<evidence type="ECO:0000313" key="5">
    <source>
        <dbReference type="Proteomes" id="UP000029380"/>
    </source>
</evidence>
<reference evidence="4 5" key="1">
    <citation type="submission" date="2014-08" db="EMBL/GenBank/DDBJ databases">
        <title>Genome sequence of Tetragenococcus muriaticus.</title>
        <authorList>
            <person name="Chuea-nongthon C."/>
            <person name="Rodtong S."/>
            <person name="Yongsawatdigul J."/>
            <person name="Steele J.L."/>
            <person name="Liu X.-y."/>
            <person name="Speers J."/>
            <person name="Glasner J.D."/>
            <person name="Neeno-Eckwall E.C."/>
        </authorList>
    </citation>
    <scope>NUCLEOTIDE SEQUENCE [LARGE SCALE GENOMIC DNA]</scope>
    <source>
        <strain evidence="4 5">PMC-11-5</strain>
    </source>
</reference>
<gene>
    <name evidence="4" type="ORF">TMUPMC115_2635</name>
</gene>
<dbReference type="InterPro" id="IPR006343">
    <property type="entry name" value="DnaB/C_C"/>
</dbReference>
<organism evidence="4 5">
    <name type="scientific">Tetragenococcus muriaticus PMC-11-5</name>
    <dbReference type="NCBI Taxonomy" id="1302649"/>
    <lineage>
        <taxon>Bacteria</taxon>
        <taxon>Bacillati</taxon>
        <taxon>Bacillota</taxon>
        <taxon>Bacilli</taxon>
        <taxon>Lactobacillales</taxon>
        <taxon>Enterococcaceae</taxon>
        <taxon>Tetragenococcus</taxon>
    </lineage>
</organism>
<dbReference type="Gene3D" id="1.10.10.630">
    <property type="entry name" value="DnaD domain-like"/>
    <property type="match status" value="1"/>
</dbReference>